<accession>M7ZD79</accession>
<reference evidence="5" key="1">
    <citation type="journal article" date="2013" name="Nature">
        <title>Draft genome of the wheat A-genome progenitor Triticum urartu.</title>
        <authorList>
            <person name="Ling H.Q."/>
            <person name="Zhao S."/>
            <person name="Liu D."/>
            <person name="Wang J."/>
            <person name="Sun H."/>
            <person name="Zhang C."/>
            <person name="Fan H."/>
            <person name="Li D."/>
            <person name="Dong L."/>
            <person name="Tao Y."/>
            <person name="Gao C."/>
            <person name="Wu H."/>
            <person name="Li Y."/>
            <person name="Cui Y."/>
            <person name="Guo X."/>
            <person name="Zheng S."/>
            <person name="Wang B."/>
            <person name="Yu K."/>
            <person name="Liang Q."/>
            <person name="Yang W."/>
            <person name="Lou X."/>
            <person name="Chen J."/>
            <person name="Feng M."/>
            <person name="Jian J."/>
            <person name="Zhang X."/>
            <person name="Luo G."/>
            <person name="Jiang Y."/>
            <person name="Liu J."/>
            <person name="Wang Z."/>
            <person name="Sha Y."/>
            <person name="Zhang B."/>
            <person name="Wu H."/>
            <person name="Tang D."/>
            <person name="Shen Q."/>
            <person name="Xue P."/>
            <person name="Zou S."/>
            <person name="Wang X."/>
            <person name="Liu X."/>
            <person name="Wang F."/>
            <person name="Yang Y."/>
            <person name="An X."/>
            <person name="Dong Z."/>
            <person name="Zhang K."/>
            <person name="Zhang X."/>
            <person name="Luo M.C."/>
            <person name="Dvorak J."/>
            <person name="Tong Y."/>
            <person name="Wang J."/>
            <person name="Yang H."/>
            <person name="Li Z."/>
            <person name="Wang D."/>
            <person name="Zhang A."/>
            <person name="Wang J."/>
        </authorList>
    </citation>
    <scope>NUCLEOTIDE SEQUENCE</scope>
</reference>
<name>M7ZD79_TRIUA</name>
<dbReference type="PANTHER" id="PTHR31234">
    <property type="entry name" value="LATE EMBRYOGENESIS ABUNDANT (LEA) HYDROXYPROLINE-RICH GLYCOPROTEIN FAMILY"/>
    <property type="match status" value="1"/>
</dbReference>
<keyword evidence="4" id="KW-0812">Transmembrane</keyword>
<proteinExistence type="predicted"/>
<dbReference type="GO" id="GO:0098542">
    <property type="term" value="P:defense response to other organism"/>
    <property type="evidence" value="ECO:0007669"/>
    <property type="project" value="InterPro"/>
</dbReference>
<evidence type="ECO:0000313" key="5">
    <source>
        <dbReference type="EMBL" id="EMS61168.1"/>
    </source>
</evidence>
<dbReference type="GO" id="GO:0005886">
    <property type="term" value="C:plasma membrane"/>
    <property type="evidence" value="ECO:0007669"/>
    <property type="project" value="TreeGrafter"/>
</dbReference>
<evidence type="ECO:0000256" key="2">
    <source>
        <dbReference type="ARBA" id="ARBA00023136"/>
    </source>
</evidence>
<evidence type="ECO:0000256" key="4">
    <source>
        <dbReference type="SAM" id="Phobius"/>
    </source>
</evidence>
<feature type="region of interest" description="Disordered" evidence="3">
    <location>
        <begin position="24"/>
        <end position="56"/>
    </location>
</feature>
<dbReference type="EMBL" id="KD099679">
    <property type="protein sequence ID" value="EMS61168.1"/>
    <property type="molecule type" value="Genomic_DNA"/>
</dbReference>
<dbReference type="eggNOG" id="ENOG502RZP0">
    <property type="taxonomic scope" value="Eukaryota"/>
</dbReference>
<dbReference type="PANTHER" id="PTHR31234:SF66">
    <property type="entry name" value="LATE EMBRYOGENESIS ABUNDANT PROTEIN"/>
    <property type="match status" value="1"/>
</dbReference>
<evidence type="ECO:0000256" key="1">
    <source>
        <dbReference type="ARBA" id="ARBA00004370"/>
    </source>
</evidence>
<gene>
    <name evidence="5" type="ORF">TRIUR3_35255</name>
</gene>
<evidence type="ECO:0000256" key="3">
    <source>
        <dbReference type="SAM" id="MobiDB-lite"/>
    </source>
</evidence>
<dbReference type="InterPro" id="IPR044839">
    <property type="entry name" value="NDR1-like"/>
</dbReference>
<dbReference type="STRING" id="4572.M7ZD79"/>
<protein>
    <recommendedName>
        <fullName evidence="6">Late embryogenesis abundant protein LEA-2 subgroup domain-containing protein</fullName>
    </recommendedName>
</protein>
<feature type="compositionally biased region" description="Basic and acidic residues" evidence="3">
    <location>
        <begin position="28"/>
        <end position="43"/>
    </location>
</feature>
<evidence type="ECO:0008006" key="6">
    <source>
        <dbReference type="Google" id="ProtNLM"/>
    </source>
</evidence>
<keyword evidence="4" id="KW-1133">Transmembrane helix</keyword>
<comment type="subcellular location">
    <subcellularLocation>
        <location evidence="1">Membrane</location>
    </subcellularLocation>
</comment>
<dbReference type="AlphaFoldDB" id="M7ZD79"/>
<feature type="transmembrane region" description="Helical" evidence="4">
    <location>
        <begin position="63"/>
        <end position="92"/>
    </location>
</feature>
<organism evidence="5">
    <name type="scientific">Triticum urartu</name>
    <name type="common">Red wild einkorn</name>
    <name type="synonym">Crithodium urartu</name>
    <dbReference type="NCBI Taxonomy" id="4572"/>
    <lineage>
        <taxon>Eukaryota</taxon>
        <taxon>Viridiplantae</taxon>
        <taxon>Streptophyta</taxon>
        <taxon>Embryophyta</taxon>
        <taxon>Tracheophyta</taxon>
        <taxon>Spermatophyta</taxon>
        <taxon>Magnoliopsida</taxon>
        <taxon>Liliopsida</taxon>
        <taxon>Poales</taxon>
        <taxon>Poaceae</taxon>
        <taxon>BOP clade</taxon>
        <taxon>Pooideae</taxon>
        <taxon>Triticodae</taxon>
        <taxon>Triticeae</taxon>
        <taxon>Triticinae</taxon>
        <taxon>Triticum</taxon>
    </lineage>
</organism>
<sequence length="252" mass="28447">MASTVISTVDNGTQVGTTEMNAWWSETGGDHHHHEDERSAEAGHRRHRWKGPPYNDRQRRSPWVWMAVILCMLLAIGVLVLGATMLAVYLIYKPQMPYMEVTNAQLLQLDYSPADGVIRDIKFKFDLLAKNTNSKVDTSFSSFNIDVNFNGTTLLQLSTETFTVARESSVTLPYSGESRGTRLDPAGMQPMEEAVRSELVPITLSGKARTRWKKGVFLKVGFWTRLNCPLDFYYRTGNVAPIDHDTCRSRSP</sequence>
<keyword evidence="2 4" id="KW-0472">Membrane</keyword>
<dbReference type="OMA" id="HRRHRWK"/>